<evidence type="ECO:0000313" key="2">
    <source>
        <dbReference type="Proteomes" id="UP000008630"/>
    </source>
</evidence>
<protein>
    <submittedName>
        <fullName evidence="1">DNA-binding protein</fullName>
    </submittedName>
</protein>
<dbReference type="AlphaFoldDB" id="E6SPJ4"/>
<dbReference type="Proteomes" id="UP000008630">
    <property type="component" value="Chromosome"/>
</dbReference>
<dbReference type="Pfam" id="PF13310">
    <property type="entry name" value="Virulence_RhuM"/>
    <property type="match status" value="1"/>
</dbReference>
<dbReference type="eggNOG" id="COG3943">
    <property type="taxonomic scope" value="Bacteria"/>
</dbReference>
<evidence type="ECO:0000313" key="1">
    <source>
        <dbReference type="EMBL" id="ADV42883.1"/>
    </source>
</evidence>
<keyword evidence="1" id="KW-0238">DNA-binding</keyword>
<proteinExistence type="predicted"/>
<gene>
    <name evidence="1" type="ordered locus">Bache_0866</name>
</gene>
<accession>E6SPJ4</accession>
<dbReference type="PATRIC" id="fig|693979.3.peg.923"/>
<name>E6SPJ4_BACT6</name>
<keyword evidence="2" id="KW-1185">Reference proteome</keyword>
<dbReference type="InterPro" id="IPR011204">
    <property type="entry name" value="Virulence_RhuM-like"/>
</dbReference>
<organism evidence="1 2">
    <name type="scientific">Bacteroides helcogenes (strain ATCC 35417 / DSM 20613 / JCM 6297 / CCUG 15421 / P 36-108)</name>
    <dbReference type="NCBI Taxonomy" id="693979"/>
    <lineage>
        <taxon>Bacteria</taxon>
        <taxon>Pseudomonadati</taxon>
        <taxon>Bacteroidota</taxon>
        <taxon>Bacteroidia</taxon>
        <taxon>Bacteroidales</taxon>
        <taxon>Bacteroidaceae</taxon>
        <taxon>Bacteroides</taxon>
    </lineage>
</organism>
<dbReference type="RefSeq" id="WP_013546496.1">
    <property type="nucleotide sequence ID" value="NC_014933.1"/>
</dbReference>
<reference evidence="1 2" key="2">
    <citation type="journal article" date="2011" name="Stand. Genomic Sci.">
        <title>Complete genome sequence of Bacteroides helcogenes type strain (P 36-108).</title>
        <authorList>
            <person name="Pati A."/>
            <person name="Gronow S."/>
            <person name="Zeytun A."/>
            <person name="Lapidus A."/>
            <person name="Nolan M."/>
            <person name="Hammon N."/>
            <person name="Deshpande S."/>
            <person name="Cheng J.F."/>
            <person name="Tapia R."/>
            <person name="Han C."/>
            <person name="Goodwin L."/>
            <person name="Pitluck S."/>
            <person name="Liolios K."/>
            <person name="Pagani I."/>
            <person name="Ivanova N."/>
            <person name="Mavromatis K."/>
            <person name="Chen A."/>
            <person name="Palaniappan K."/>
            <person name="Land M."/>
            <person name="Hauser L."/>
            <person name="Chang Y.J."/>
            <person name="Jeffries C.D."/>
            <person name="Detter J.C."/>
            <person name="Brambilla E."/>
            <person name="Rohde M."/>
            <person name="Goker M."/>
            <person name="Woyke T."/>
            <person name="Bristow J."/>
            <person name="Eisen J.A."/>
            <person name="Markowitz V."/>
            <person name="Hugenholtz P."/>
            <person name="Kyrpides N.C."/>
            <person name="Klenk H.P."/>
            <person name="Lucas S."/>
        </authorList>
    </citation>
    <scope>NUCLEOTIDE SEQUENCE [LARGE SCALE GENOMIC DNA]</scope>
    <source>
        <strain evidence="2">ATCC 35417 / DSM 20613 / JCM 6297 / CCUG 15421 / P 36-108</strain>
    </source>
</reference>
<dbReference type="EMBL" id="CP002352">
    <property type="protein sequence ID" value="ADV42883.1"/>
    <property type="molecule type" value="Genomic_DNA"/>
</dbReference>
<dbReference type="STRING" id="693979.Bache_0866"/>
<dbReference type="PANTHER" id="PTHR35810:SF1">
    <property type="entry name" value="CYTOPLASMIC PROTEIN"/>
    <property type="match status" value="1"/>
</dbReference>
<dbReference type="GO" id="GO:0003677">
    <property type="term" value="F:DNA binding"/>
    <property type="evidence" value="ECO:0007669"/>
    <property type="project" value="UniProtKB-KW"/>
</dbReference>
<dbReference type="PANTHER" id="PTHR35810">
    <property type="entry name" value="CYTOPLASMIC PROTEIN-RELATED"/>
    <property type="match status" value="1"/>
</dbReference>
<sequence>MENQGEIILYQPDSEVKLEVRLEEETVWLTQAQMVELFNSSKQNISLHINNIFKENELDRNSVVKESLTTASDGKKYQVKYFNLDVIISVGYRVKSTRGTQFRQWANSVLKDYLLKGYSVNQRLSNLEHRMESKFIEHEQRLDKIDGKIDFFVRTSLPPVEGIFYDGQLFDAYKFATDLIRTAKKSILLIDNYVDESVLLMFSKRNDGVKADIYTQAISRQLQLDLERHNSQYPPIEVHVYKRSHDRFLIIDATDVYHIGASLKDLGKKMFAFSKLEIPAEAITDLL</sequence>
<reference key="1">
    <citation type="submission" date="2010-11" db="EMBL/GenBank/DDBJ databases">
        <title>The complete genome of Bacteroides helcogenes P 36-108.</title>
        <authorList>
            <consortium name="US DOE Joint Genome Institute (JGI-PGF)"/>
            <person name="Lucas S."/>
            <person name="Copeland A."/>
            <person name="Lapidus A."/>
            <person name="Bruce D."/>
            <person name="Goodwin L."/>
            <person name="Pitluck S."/>
            <person name="Kyrpides N."/>
            <person name="Mavromatis K."/>
            <person name="Ivanova N."/>
            <person name="Zeytun A."/>
            <person name="Brettin T."/>
            <person name="Detter J.C."/>
            <person name="Tapia R."/>
            <person name="Han C."/>
            <person name="Land M."/>
            <person name="Hauser L."/>
            <person name="Markowitz V."/>
            <person name="Cheng J.-F."/>
            <person name="Hugenholtz P."/>
            <person name="Woyke T."/>
            <person name="Wu D."/>
            <person name="Gronow S."/>
            <person name="Wellnitz S."/>
            <person name="Brambilla E."/>
            <person name="Klenk H.-P."/>
            <person name="Eisen J.A."/>
        </authorList>
    </citation>
    <scope>NUCLEOTIDE SEQUENCE</scope>
    <source>
        <strain>P 36-108</strain>
    </source>
</reference>
<dbReference type="OrthoDB" id="9816206at2"/>
<dbReference type="KEGG" id="bhl:Bache_0866"/>
<dbReference type="HOGENOM" id="CLU_055403_1_0_10"/>